<evidence type="ECO:0000313" key="1">
    <source>
        <dbReference type="EMBL" id="RKT44046.1"/>
    </source>
</evidence>
<accession>A0A495V3R7</accession>
<organism evidence="1 2">
    <name type="scientific">Thiocapsa rosea</name>
    <dbReference type="NCBI Taxonomy" id="69360"/>
    <lineage>
        <taxon>Bacteria</taxon>
        <taxon>Pseudomonadati</taxon>
        <taxon>Pseudomonadota</taxon>
        <taxon>Gammaproteobacteria</taxon>
        <taxon>Chromatiales</taxon>
        <taxon>Chromatiaceae</taxon>
        <taxon>Thiocapsa</taxon>
    </lineage>
</organism>
<gene>
    <name evidence="1" type="ORF">BDD21_1417</name>
</gene>
<evidence type="ECO:0000313" key="2">
    <source>
        <dbReference type="Proteomes" id="UP000274556"/>
    </source>
</evidence>
<keyword evidence="2" id="KW-1185">Reference proteome</keyword>
<dbReference type="EMBL" id="RBXL01000001">
    <property type="protein sequence ID" value="RKT44046.1"/>
    <property type="molecule type" value="Genomic_DNA"/>
</dbReference>
<protein>
    <submittedName>
        <fullName evidence="1">Uncharacterized protein</fullName>
    </submittedName>
</protein>
<dbReference type="AlphaFoldDB" id="A0A495V3R7"/>
<comment type="caution">
    <text evidence="1">The sequence shown here is derived from an EMBL/GenBank/DDBJ whole genome shotgun (WGS) entry which is preliminary data.</text>
</comment>
<name>A0A495V3R7_9GAMM</name>
<dbReference type="Proteomes" id="UP000274556">
    <property type="component" value="Unassembled WGS sequence"/>
</dbReference>
<reference evidence="1 2" key="1">
    <citation type="submission" date="2018-10" db="EMBL/GenBank/DDBJ databases">
        <title>Genomic Encyclopedia of Archaeal and Bacterial Type Strains, Phase II (KMG-II): from individual species to whole genera.</title>
        <authorList>
            <person name="Goeker M."/>
        </authorList>
    </citation>
    <scope>NUCLEOTIDE SEQUENCE [LARGE SCALE GENOMIC DNA]</scope>
    <source>
        <strain evidence="1 2">DSM 235</strain>
    </source>
</reference>
<proteinExistence type="predicted"/>
<sequence>MDCEARGSWSCAWGPMSINDYDNDNDNDNEDCR</sequence>